<accession>A0ABP9W4W4</accession>
<organism evidence="1 2">
    <name type="scientific">Novipirellula caenicola</name>
    <dbReference type="NCBI Taxonomy" id="1536901"/>
    <lineage>
        <taxon>Bacteria</taxon>
        <taxon>Pseudomonadati</taxon>
        <taxon>Planctomycetota</taxon>
        <taxon>Planctomycetia</taxon>
        <taxon>Pirellulales</taxon>
        <taxon>Pirellulaceae</taxon>
        <taxon>Novipirellula</taxon>
    </lineage>
</organism>
<dbReference type="Proteomes" id="UP001416858">
    <property type="component" value="Unassembled WGS sequence"/>
</dbReference>
<evidence type="ECO:0000313" key="1">
    <source>
        <dbReference type="EMBL" id="GAA5510968.1"/>
    </source>
</evidence>
<reference evidence="1 2" key="1">
    <citation type="submission" date="2024-02" db="EMBL/GenBank/DDBJ databases">
        <title>Rhodopirellula caenicola NBRC 110016.</title>
        <authorList>
            <person name="Ichikawa N."/>
            <person name="Katano-Makiyama Y."/>
            <person name="Hidaka K."/>
        </authorList>
    </citation>
    <scope>NUCLEOTIDE SEQUENCE [LARGE SCALE GENOMIC DNA]</scope>
    <source>
        <strain evidence="1 2">NBRC 110016</strain>
    </source>
</reference>
<keyword evidence="2" id="KW-1185">Reference proteome</keyword>
<dbReference type="EMBL" id="BAABRO010000031">
    <property type="protein sequence ID" value="GAA5510968.1"/>
    <property type="molecule type" value="Genomic_DNA"/>
</dbReference>
<evidence type="ECO:0000313" key="2">
    <source>
        <dbReference type="Proteomes" id="UP001416858"/>
    </source>
</evidence>
<comment type="caution">
    <text evidence="1">The sequence shown here is derived from an EMBL/GenBank/DDBJ whole genome shotgun (WGS) entry which is preliminary data.</text>
</comment>
<proteinExistence type="predicted"/>
<sequence>MASLKLTVNVTVAVSSASLINGSPNEAFTVTVAGATVSTSVPLEIPVSATIVLPATS</sequence>
<gene>
    <name evidence="1" type="ORF">Rcae01_06480</name>
</gene>
<protein>
    <submittedName>
        <fullName evidence="1">Uncharacterized protein</fullName>
    </submittedName>
</protein>
<name>A0ABP9W4W4_9BACT</name>